<proteinExistence type="predicted"/>
<protein>
    <submittedName>
        <fullName evidence="1">Uncharacterized protein</fullName>
    </submittedName>
</protein>
<evidence type="ECO:0000313" key="2">
    <source>
        <dbReference type="Proteomes" id="UP000734271"/>
    </source>
</evidence>
<name>A0ABS7T018_9FIRM</name>
<dbReference type="Proteomes" id="UP000734271">
    <property type="component" value="Unassembled WGS sequence"/>
</dbReference>
<accession>A0ABS7T018</accession>
<dbReference type="EMBL" id="JAIPME010000002">
    <property type="protein sequence ID" value="MBZ2387137.1"/>
    <property type="molecule type" value="Genomic_DNA"/>
</dbReference>
<reference evidence="1 2" key="1">
    <citation type="submission" date="2021-08" db="EMBL/GenBank/DDBJ databases">
        <title>FDA dAtabase for Regulatory Grade micrObial Sequences (FDA-ARGOS): Supporting development and validation of Infectious Disease Dx tests.</title>
        <authorList>
            <person name="Sproer C."/>
            <person name="Gronow S."/>
            <person name="Severitt S."/>
            <person name="Schroder I."/>
            <person name="Tallon L."/>
            <person name="Sadzewicz L."/>
            <person name="Zhao X."/>
            <person name="Boylan J."/>
            <person name="Ott S."/>
            <person name="Bowen H."/>
            <person name="Vavikolanu K."/>
            <person name="Hazen T."/>
            <person name="Aluvathingal J."/>
            <person name="Nadendla S."/>
            <person name="Lowell S."/>
            <person name="Myers T."/>
            <person name="Yan Y."/>
            <person name="Sichtig H."/>
        </authorList>
    </citation>
    <scope>NUCLEOTIDE SEQUENCE [LARGE SCALE GENOMIC DNA]</scope>
    <source>
        <strain evidence="1 2">FDAARGOS_1460</strain>
    </source>
</reference>
<comment type="caution">
    <text evidence="1">The sequence shown here is derived from an EMBL/GenBank/DDBJ whole genome shotgun (WGS) entry which is preliminary data.</text>
</comment>
<organism evidence="1 2">
    <name type="scientific">Anaerococcus murdochii</name>
    <dbReference type="NCBI Taxonomy" id="411577"/>
    <lineage>
        <taxon>Bacteria</taxon>
        <taxon>Bacillati</taxon>
        <taxon>Bacillota</taxon>
        <taxon>Tissierellia</taxon>
        <taxon>Tissierellales</taxon>
        <taxon>Peptoniphilaceae</taxon>
        <taxon>Anaerococcus</taxon>
    </lineage>
</organism>
<evidence type="ECO:0000313" key="1">
    <source>
        <dbReference type="EMBL" id="MBZ2387137.1"/>
    </source>
</evidence>
<gene>
    <name evidence="1" type="ORF">K8P03_07560</name>
</gene>
<keyword evidence="2" id="KW-1185">Reference proteome</keyword>
<sequence length="143" mass="16737">MILKPEKLVFSLHDSKIFYINRRERNLEISLSSMVIFENGKTFAINNPKIICHDLIDIEANMDYPVRILAFEKNPINLSLDEFKDYTFDIIEEAYGQGLIHFYGIGNTYKDGKPSTYDMSIDIFYRGELEAIWDRKDQVEIKG</sequence>
<dbReference type="RefSeq" id="WP_223420035.1">
    <property type="nucleotide sequence ID" value="NZ_JAIPME010000002.1"/>
</dbReference>